<gene>
    <name evidence="2" type="ORF">TKK_013323</name>
</gene>
<keyword evidence="3" id="KW-1185">Reference proteome</keyword>
<proteinExistence type="predicted"/>
<organism evidence="2 3">
    <name type="scientific">Trichogramma kaykai</name>
    <dbReference type="NCBI Taxonomy" id="54128"/>
    <lineage>
        <taxon>Eukaryota</taxon>
        <taxon>Metazoa</taxon>
        <taxon>Ecdysozoa</taxon>
        <taxon>Arthropoda</taxon>
        <taxon>Hexapoda</taxon>
        <taxon>Insecta</taxon>
        <taxon>Pterygota</taxon>
        <taxon>Neoptera</taxon>
        <taxon>Endopterygota</taxon>
        <taxon>Hymenoptera</taxon>
        <taxon>Apocrita</taxon>
        <taxon>Proctotrupomorpha</taxon>
        <taxon>Chalcidoidea</taxon>
        <taxon>Trichogrammatidae</taxon>
        <taxon>Trichogramma</taxon>
    </lineage>
</organism>
<comment type="caution">
    <text evidence="2">The sequence shown here is derived from an EMBL/GenBank/DDBJ whole genome shotgun (WGS) entry which is preliminary data.</text>
</comment>
<sequence>MKSREFLHELVDEANLNLDEMKIEFVEDQTSAVSRALPHQSVRGEARQRERGELVRAIHRRQGPRRGRPIRRVPSFHDHERVRQLARRSLVPPERQAQRPRCAPGDDRELGAARFALGSSLVEDQAGSDATGGWRLRLRGRRQAVHALARGVPGSLRAERGQGPSRGSAESFEGFSLDSSIRLPQRCHTPGYTLVRESRRRRSVRRRANDRRGLGRRPNGSLARRGWLRSQRRGRLGHKSAAAGRVLLQLRRGQGAAGGRRGPEEHHLRRWPVRAPIRVQFIGGHESRRHTGDSAALRISLERLSLLSSRAILGGPGLQTLAFCHAHRGLDTS</sequence>
<dbReference type="EMBL" id="JBJJXI010000107">
    <property type="protein sequence ID" value="KAL3391993.1"/>
    <property type="molecule type" value="Genomic_DNA"/>
</dbReference>
<feature type="compositionally biased region" description="Basic residues" evidence="1">
    <location>
        <begin position="198"/>
        <end position="209"/>
    </location>
</feature>
<name>A0ABD2WG98_9HYME</name>
<feature type="region of interest" description="Disordered" evidence="1">
    <location>
        <begin position="152"/>
        <end position="172"/>
    </location>
</feature>
<accession>A0ABD2WG98</accession>
<feature type="compositionally biased region" description="Basic residues" evidence="1">
    <location>
        <begin position="226"/>
        <end position="238"/>
    </location>
</feature>
<dbReference type="AlphaFoldDB" id="A0ABD2WG98"/>
<reference evidence="2 3" key="1">
    <citation type="journal article" date="2024" name="bioRxiv">
        <title>A reference genome for Trichogramma kaykai: A tiny desert-dwelling parasitoid wasp with competing sex-ratio distorters.</title>
        <authorList>
            <person name="Culotta J."/>
            <person name="Lindsey A.R."/>
        </authorList>
    </citation>
    <scope>NUCLEOTIDE SEQUENCE [LARGE SCALE GENOMIC DNA]</scope>
    <source>
        <strain evidence="2 3">KSX58</strain>
    </source>
</reference>
<protein>
    <submittedName>
        <fullName evidence="2">Uncharacterized protein</fullName>
    </submittedName>
</protein>
<evidence type="ECO:0000256" key="1">
    <source>
        <dbReference type="SAM" id="MobiDB-lite"/>
    </source>
</evidence>
<evidence type="ECO:0000313" key="3">
    <source>
        <dbReference type="Proteomes" id="UP001627154"/>
    </source>
</evidence>
<feature type="region of interest" description="Disordered" evidence="1">
    <location>
        <begin position="198"/>
        <end position="238"/>
    </location>
</feature>
<evidence type="ECO:0000313" key="2">
    <source>
        <dbReference type="EMBL" id="KAL3391993.1"/>
    </source>
</evidence>
<dbReference type="Proteomes" id="UP001627154">
    <property type="component" value="Unassembled WGS sequence"/>
</dbReference>